<dbReference type="NCBIfam" id="TIGR03769">
    <property type="entry name" value="P_ac_wall_RPT"/>
    <property type="match status" value="1"/>
</dbReference>
<dbReference type="NCBIfam" id="NF038134">
    <property type="entry name" value="choice_anch_M"/>
    <property type="match status" value="1"/>
</dbReference>
<name>A0A2S0WC53_9CORY</name>
<organism evidence="1 2">
    <name type="scientific">Corynebacterium liangguodongii</name>
    <dbReference type="NCBI Taxonomy" id="2079535"/>
    <lineage>
        <taxon>Bacteria</taxon>
        <taxon>Bacillati</taxon>
        <taxon>Actinomycetota</taxon>
        <taxon>Actinomycetes</taxon>
        <taxon>Mycobacteriales</taxon>
        <taxon>Corynebacteriaceae</taxon>
        <taxon>Corynebacterium</taxon>
    </lineage>
</organism>
<accession>A0A2S0WC53</accession>
<dbReference type="RefSeq" id="WP_108403333.1">
    <property type="nucleotide sequence ID" value="NZ_CP026948.1"/>
</dbReference>
<proteinExistence type="predicted"/>
<reference evidence="2" key="1">
    <citation type="submission" date="2018-01" db="EMBL/GenBank/DDBJ databases">
        <authorList>
            <person name="Li J."/>
        </authorList>
    </citation>
    <scope>NUCLEOTIDE SEQUENCE [LARGE SCALE GENOMIC DNA]</scope>
    <source>
        <strain evidence="2">2184</strain>
    </source>
</reference>
<keyword evidence="2" id="KW-1185">Reference proteome</keyword>
<dbReference type="InterPro" id="IPR022435">
    <property type="entry name" value="Surface-anchored_actinobac"/>
</dbReference>
<evidence type="ECO:0000313" key="2">
    <source>
        <dbReference type="Proteomes" id="UP000244754"/>
    </source>
</evidence>
<gene>
    <name evidence="1" type="ORF">C3E79_01595</name>
</gene>
<dbReference type="EMBL" id="CP026948">
    <property type="protein sequence ID" value="AWB83338.1"/>
    <property type="molecule type" value="Genomic_DNA"/>
</dbReference>
<dbReference type="Proteomes" id="UP000244754">
    <property type="component" value="Chromosome"/>
</dbReference>
<protein>
    <submittedName>
        <fullName evidence="1">Peptidase</fullName>
    </submittedName>
</protein>
<sequence>MKRTLAAFAVVAAMGLHAPAAVAQVADKDPALQQQVSADENIAPAGERTVISQGHADLGAMFVGEKLEFLVRDDSQVPPVWRHLDDVVFDVGDEAIQTLPETGDFDFTGAGPGEEVWVIPQTEIAGVPWLGWNTQAPALLDRASAGVSMEFGGHDGEGDFTLFIQPGGFHQPQQLWNSQLEGAQPMWVEPNTHTHANWVFTDPGVHLVGVRAVVKDNAGQVHTAEQVVRLAVGEGTDVNAAFERDFAPADPSAGGVDSKLIAIITAVAVVVIVAVLAAVAALRSRSRSGRRS</sequence>
<dbReference type="OrthoDB" id="4424311at2"/>
<evidence type="ECO:0000313" key="1">
    <source>
        <dbReference type="EMBL" id="AWB83338.1"/>
    </source>
</evidence>
<dbReference type="KEGG" id="clia:C3E79_01595"/>
<dbReference type="AlphaFoldDB" id="A0A2S0WC53"/>